<dbReference type="Pfam" id="PF01966">
    <property type="entry name" value="HD"/>
    <property type="match status" value="1"/>
</dbReference>
<proteinExistence type="predicted"/>
<dbReference type="Gene3D" id="1.10.3210.10">
    <property type="entry name" value="Hypothetical protein af1432"/>
    <property type="match status" value="1"/>
</dbReference>
<dbReference type="SUPFAM" id="SSF109604">
    <property type="entry name" value="HD-domain/PDEase-like"/>
    <property type="match status" value="1"/>
</dbReference>
<dbReference type="SMART" id="SM00471">
    <property type="entry name" value="HDc"/>
    <property type="match status" value="1"/>
</dbReference>
<dbReference type="EMBL" id="NFHO01000008">
    <property type="protein sequence ID" value="OUN42283.1"/>
    <property type="molecule type" value="Genomic_DNA"/>
</dbReference>
<comment type="caution">
    <text evidence="2">The sequence shown here is derived from an EMBL/GenBank/DDBJ whole genome shotgun (WGS) entry which is preliminary data.</text>
</comment>
<reference evidence="3" key="1">
    <citation type="submission" date="2017-04" db="EMBL/GenBank/DDBJ databases">
        <title>Function of individual gut microbiota members based on whole genome sequencing of pure cultures obtained from chicken caecum.</title>
        <authorList>
            <person name="Medvecky M."/>
            <person name="Cejkova D."/>
            <person name="Polansky O."/>
            <person name="Karasova D."/>
            <person name="Kubasova T."/>
            <person name="Cizek A."/>
            <person name="Rychlik I."/>
        </authorList>
    </citation>
    <scope>NUCLEOTIDE SEQUENCE [LARGE SCALE GENOMIC DNA]</scope>
    <source>
        <strain evidence="3">An70</strain>
    </source>
</reference>
<dbReference type="Proteomes" id="UP000196560">
    <property type="component" value="Unassembled WGS sequence"/>
</dbReference>
<dbReference type="eggNOG" id="COG2206">
    <property type="taxonomic scope" value="Bacteria"/>
</dbReference>
<evidence type="ECO:0000259" key="1">
    <source>
        <dbReference type="SMART" id="SM00471"/>
    </source>
</evidence>
<dbReference type="CDD" id="cd00077">
    <property type="entry name" value="HDc"/>
    <property type="match status" value="1"/>
</dbReference>
<dbReference type="InterPro" id="IPR006674">
    <property type="entry name" value="HD_domain"/>
</dbReference>
<accession>A0A1Y3U0J0</accession>
<keyword evidence="3" id="KW-1185">Reference proteome</keyword>
<feature type="domain" description="HD/PDEase" evidence="1">
    <location>
        <begin position="39"/>
        <end position="205"/>
    </location>
</feature>
<evidence type="ECO:0000313" key="3">
    <source>
        <dbReference type="Proteomes" id="UP000196560"/>
    </source>
</evidence>
<gene>
    <name evidence="2" type="ORF">B5G21_07385</name>
</gene>
<protein>
    <recommendedName>
        <fullName evidence="1">HD/PDEase domain-containing protein</fullName>
    </recommendedName>
</protein>
<dbReference type="STRING" id="1118060.GCA_000311845_01853"/>
<dbReference type="AlphaFoldDB" id="A0A1Y3U0J0"/>
<name>A0A1Y3U0J0_9ACTN</name>
<dbReference type="InterPro" id="IPR003607">
    <property type="entry name" value="HD/PDEase_dom"/>
</dbReference>
<dbReference type="RefSeq" id="WP_087186665.1">
    <property type="nucleotide sequence ID" value="NZ_NFHO01000008.1"/>
</dbReference>
<sequence>MTNDKASSLSDEVTVSIDRERARTAFEAYLAPYDRENPRIALKAEHTYRVADLCDRIARASGFTQAGADLAWLCGLLHDIGRFEQLRRWGTFKDSMSASHAAIGVDVLFEDGRHLFDGSLARANATLPEALSHDDEFLAHARTAGSVRTFIEEPSADEIIRAAVGHHSDFRLPDDLDLRSRALCNLVRDADKIDILRVSCTDTVETVVGATEDELLAGDISPAAEDAFFAHQTVRYSDQSTAVDHVVGLACFAFELAYPASLEIMVDQGYLFELLSTPFGIARPYTNRATRALIGRMDGHLRAWIDEQLS</sequence>
<organism evidence="2 3">
    <name type="scientific">Enorma massiliensis</name>
    <dbReference type="NCBI Taxonomy" id="1472761"/>
    <lineage>
        <taxon>Bacteria</taxon>
        <taxon>Bacillati</taxon>
        <taxon>Actinomycetota</taxon>
        <taxon>Coriobacteriia</taxon>
        <taxon>Coriobacteriales</taxon>
        <taxon>Coriobacteriaceae</taxon>
        <taxon>Enorma</taxon>
    </lineage>
</organism>
<evidence type="ECO:0000313" key="2">
    <source>
        <dbReference type="EMBL" id="OUN42283.1"/>
    </source>
</evidence>